<dbReference type="SUPFAM" id="SSF53850">
    <property type="entry name" value="Periplasmic binding protein-like II"/>
    <property type="match status" value="1"/>
</dbReference>
<dbReference type="PROSITE" id="PS50931">
    <property type="entry name" value="HTH_LYSR"/>
    <property type="match status" value="1"/>
</dbReference>
<evidence type="ECO:0000256" key="3">
    <source>
        <dbReference type="ARBA" id="ARBA00023125"/>
    </source>
</evidence>
<dbReference type="InterPro" id="IPR005119">
    <property type="entry name" value="LysR_subst-bd"/>
</dbReference>
<dbReference type="InterPro" id="IPR000847">
    <property type="entry name" value="LysR_HTH_N"/>
</dbReference>
<dbReference type="Gene3D" id="3.40.190.290">
    <property type="match status" value="1"/>
</dbReference>
<gene>
    <name evidence="6" type="ORF">ACFFJP_15285</name>
</gene>
<dbReference type="InterPro" id="IPR036390">
    <property type="entry name" value="WH_DNA-bd_sf"/>
</dbReference>
<keyword evidence="4" id="KW-0804">Transcription</keyword>
<organism evidence="6 7">
    <name type="scientific">Rheinheimera tilapiae</name>
    <dbReference type="NCBI Taxonomy" id="875043"/>
    <lineage>
        <taxon>Bacteria</taxon>
        <taxon>Pseudomonadati</taxon>
        <taxon>Pseudomonadota</taxon>
        <taxon>Gammaproteobacteria</taxon>
        <taxon>Chromatiales</taxon>
        <taxon>Chromatiaceae</taxon>
        <taxon>Rheinheimera</taxon>
    </lineage>
</organism>
<evidence type="ECO:0000256" key="1">
    <source>
        <dbReference type="ARBA" id="ARBA00009437"/>
    </source>
</evidence>
<accession>A0ABV6BJI0</accession>
<dbReference type="RefSeq" id="WP_377245937.1">
    <property type="nucleotide sequence ID" value="NZ_JBHLXP010000004.1"/>
</dbReference>
<dbReference type="PRINTS" id="PR00039">
    <property type="entry name" value="HTHLYSR"/>
</dbReference>
<proteinExistence type="inferred from homology"/>
<dbReference type="Proteomes" id="UP001589813">
    <property type="component" value="Unassembled WGS sequence"/>
</dbReference>
<protein>
    <submittedName>
        <fullName evidence="6">LysR family transcriptional regulator</fullName>
    </submittedName>
</protein>
<dbReference type="Gene3D" id="1.10.10.10">
    <property type="entry name" value="Winged helix-like DNA-binding domain superfamily/Winged helix DNA-binding domain"/>
    <property type="match status" value="1"/>
</dbReference>
<keyword evidence="3" id="KW-0238">DNA-binding</keyword>
<dbReference type="InterPro" id="IPR036388">
    <property type="entry name" value="WH-like_DNA-bd_sf"/>
</dbReference>
<name>A0ABV6BJI0_9GAMM</name>
<comment type="similarity">
    <text evidence="1">Belongs to the LysR transcriptional regulatory family.</text>
</comment>
<keyword evidence="7" id="KW-1185">Reference proteome</keyword>
<dbReference type="Pfam" id="PF03466">
    <property type="entry name" value="LysR_substrate"/>
    <property type="match status" value="1"/>
</dbReference>
<dbReference type="SUPFAM" id="SSF46785">
    <property type="entry name" value="Winged helix' DNA-binding domain"/>
    <property type="match status" value="1"/>
</dbReference>
<dbReference type="PANTHER" id="PTHR30537:SF5">
    <property type="entry name" value="HTH-TYPE TRANSCRIPTIONAL ACTIVATOR TTDR-RELATED"/>
    <property type="match status" value="1"/>
</dbReference>
<dbReference type="Pfam" id="PF00126">
    <property type="entry name" value="HTH_1"/>
    <property type="match status" value="1"/>
</dbReference>
<evidence type="ECO:0000256" key="4">
    <source>
        <dbReference type="ARBA" id="ARBA00023163"/>
    </source>
</evidence>
<comment type="caution">
    <text evidence="6">The sequence shown here is derived from an EMBL/GenBank/DDBJ whole genome shotgun (WGS) entry which is preliminary data.</text>
</comment>
<dbReference type="InterPro" id="IPR058163">
    <property type="entry name" value="LysR-type_TF_proteobact-type"/>
</dbReference>
<dbReference type="EMBL" id="JBHLXP010000004">
    <property type="protein sequence ID" value="MFC0049660.1"/>
    <property type="molecule type" value="Genomic_DNA"/>
</dbReference>
<feature type="domain" description="HTH lysR-type" evidence="5">
    <location>
        <begin position="5"/>
        <end position="62"/>
    </location>
</feature>
<evidence type="ECO:0000256" key="2">
    <source>
        <dbReference type="ARBA" id="ARBA00023015"/>
    </source>
</evidence>
<dbReference type="CDD" id="cd08422">
    <property type="entry name" value="PBP2_CrgA_like"/>
    <property type="match status" value="1"/>
</dbReference>
<reference evidence="6 7" key="1">
    <citation type="submission" date="2024-09" db="EMBL/GenBank/DDBJ databases">
        <authorList>
            <person name="Sun Q."/>
            <person name="Mori K."/>
        </authorList>
    </citation>
    <scope>NUCLEOTIDE SEQUENCE [LARGE SCALE GENOMIC DNA]</scope>
    <source>
        <strain evidence="6 7">KCTC 23315</strain>
    </source>
</reference>
<evidence type="ECO:0000313" key="6">
    <source>
        <dbReference type="EMBL" id="MFC0049660.1"/>
    </source>
</evidence>
<evidence type="ECO:0000259" key="5">
    <source>
        <dbReference type="PROSITE" id="PS50931"/>
    </source>
</evidence>
<sequence>MSLLQRLSDMAIFARVAETGSFTQAAVALQMSKGAVSKAISRLEQHLSVRLLQRTTRQIRLTAEGQAFFAYCQQVVRQADQAEHHLDEMRDEPAGTIRISVAVTYGSKIIAPLLPELLQRYPKLRVELDLTDRLVDLVGEEVDVAIRFGRLVSSSLIARPLTKLPIVLVGAPAYLAQAGIPQHPRDLVQHSCLSTDNSPQERYWRFTDQGQPLEVLTQGPLHANSNRALKPAVLAGVGLMYVTRYQVANEIDAGRLVPILTEYMPEPLPVHLVYPHRVHMKAGVKVVLQYLQCRLSPQTHCQTTSQAVAERVVDLAS</sequence>
<keyword evidence="2" id="KW-0805">Transcription regulation</keyword>
<evidence type="ECO:0000313" key="7">
    <source>
        <dbReference type="Proteomes" id="UP001589813"/>
    </source>
</evidence>
<dbReference type="PANTHER" id="PTHR30537">
    <property type="entry name" value="HTH-TYPE TRANSCRIPTIONAL REGULATOR"/>
    <property type="match status" value="1"/>
</dbReference>